<evidence type="ECO:0000256" key="1">
    <source>
        <dbReference type="SAM" id="SignalP"/>
    </source>
</evidence>
<reference evidence="3" key="1">
    <citation type="submission" date="2024-02" db="UniProtKB">
        <authorList>
            <consortium name="WormBaseParasite"/>
        </authorList>
    </citation>
    <scope>IDENTIFICATION</scope>
</reference>
<dbReference type="PROSITE" id="PS51257">
    <property type="entry name" value="PROKAR_LIPOPROTEIN"/>
    <property type="match status" value="1"/>
</dbReference>
<organism evidence="2 3">
    <name type="scientific">Mesorhabditis belari</name>
    <dbReference type="NCBI Taxonomy" id="2138241"/>
    <lineage>
        <taxon>Eukaryota</taxon>
        <taxon>Metazoa</taxon>
        <taxon>Ecdysozoa</taxon>
        <taxon>Nematoda</taxon>
        <taxon>Chromadorea</taxon>
        <taxon>Rhabditida</taxon>
        <taxon>Rhabditina</taxon>
        <taxon>Rhabditomorpha</taxon>
        <taxon>Rhabditoidea</taxon>
        <taxon>Rhabditidae</taxon>
        <taxon>Mesorhabditinae</taxon>
        <taxon>Mesorhabditis</taxon>
    </lineage>
</organism>
<dbReference type="WBParaSite" id="MBELARI_LOCUS3122">
    <property type="protein sequence ID" value="MBELARI_LOCUS3122"/>
    <property type="gene ID" value="MBELARI_LOCUS3122"/>
</dbReference>
<evidence type="ECO:0000313" key="3">
    <source>
        <dbReference type="WBParaSite" id="MBELARI_LOCUS3122"/>
    </source>
</evidence>
<dbReference type="AlphaFoldDB" id="A0AAF3J8H6"/>
<evidence type="ECO:0000313" key="2">
    <source>
        <dbReference type="Proteomes" id="UP000887575"/>
    </source>
</evidence>
<accession>A0AAF3J8H6</accession>
<dbReference type="Proteomes" id="UP000887575">
    <property type="component" value="Unassembled WGS sequence"/>
</dbReference>
<proteinExistence type="predicted"/>
<sequence length="167" mass="19047">MQRIGPIFLLAFLTIACTSNYPNVECLFKKYVNDGTCLMTLNVEEMCREAEEKSKLSFEDARIAGERVWDMLCEDQDRTSVHKALECTQDESNEEAVVQKCGDVDLESTDCSAFAETFGCEVREWSMLCGNARVATFLTEAYINNDDHKKIFRCRHEIAQAAGFKIW</sequence>
<keyword evidence="1" id="KW-0732">Signal</keyword>
<feature type="signal peptide" evidence="1">
    <location>
        <begin position="1"/>
        <end position="19"/>
    </location>
</feature>
<keyword evidence="2" id="KW-1185">Reference proteome</keyword>
<feature type="chain" id="PRO_5042089567" evidence="1">
    <location>
        <begin position="20"/>
        <end position="167"/>
    </location>
</feature>
<name>A0AAF3J8H6_9BILA</name>
<protein>
    <submittedName>
        <fullName evidence="3">Uncharacterized protein</fullName>
    </submittedName>
</protein>